<evidence type="ECO:0000313" key="2">
    <source>
        <dbReference type="Proteomes" id="UP000053523"/>
    </source>
</evidence>
<gene>
    <name evidence="1" type="ORF">AL503_001275</name>
</gene>
<protein>
    <submittedName>
        <fullName evidence="1">Uncharacterized protein</fullName>
    </submittedName>
</protein>
<dbReference type="Proteomes" id="UP000053523">
    <property type="component" value="Unassembled WGS sequence"/>
</dbReference>
<accession>A0A2K0AY62</accession>
<dbReference type="RefSeq" id="WP_145426102.1">
    <property type="nucleotide sequence ID" value="NZ_VEGW01000002.1"/>
</dbReference>
<proteinExistence type="predicted"/>
<organism evidence="1 2">
    <name type="scientific">Staphylococcus haemolyticus</name>
    <dbReference type="NCBI Taxonomy" id="1283"/>
    <lineage>
        <taxon>Bacteria</taxon>
        <taxon>Bacillati</taxon>
        <taxon>Bacillota</taxon>
        <taxon>Bacilli</taxon>
        <taxon>Bacillales</taxon>
        <taxon>Staphylococcaceae</taxon>
        <taxon>Staphylococcus</taxon>
    </lineage>
</organism>
<comment type="caution">
    <text evidence="1">The sequence shown here is derived from an EMBL/GenBank/DDBJ whole genome shotgun (WGS) entry which is preliminary data.</text>
</comment>
<evidence type="ECO:0000313" key="1">
    <source>
        <dbReference type="EMBL" id="PNN29949.1"/>
    </source>
</evidence>
<sequence length="191" mass="22578">MEEKFEKILLDNTIFNKKEFMEKYNPWEQERATHLINNYLKLMDKENESSYFTGDFNYNSENFSWLAIEEELEDKYLKTNKAKDFPKNIHYGLPNQIHGDIDKSTIFQCLLNPNIAILDNKSEPENLEDFFDEFEITDTGDLSAKFSNYSNEERIKEHIVDTESSMLSKELLNLIKLDESNFKELMSGVKN</sequence>
<dbReference type="EMBL" id="LORN02000006">
    <property type="protein sequence ID" value="PNN29949.1"/>
    <property type="molecule type" value="Genomic_DNA"/>
</dbReference>
<dbReference type="AlphaFoldDB" id="A0A2K0AY62"/>
<name>A0A2K0AY62_STAHA</name>
<reference evidence="1 2" key="1">
    <citation type="submission" date="2017-12" db="EMBL/GenBank/DDBJ databases">
        <title>FDA dAtabase for Regulatory Grade micrObial Sequences (FDA-ARGOS): Supporting development and validation of Infectious Disease Dx tests.</title>
        <authorList>
            <person name="Hoffmann M."/>
            <person name="Allard M."/>
            <person name="Evans P."/>
            <person name="Brown E."/>
            <person name="Tallon L."/>
            <person name="Sadzewicz L."/>
            <person name="Sengamalay N."/>
            <person name="Ott S."/>
            <person name="Godinez A."/>
            <person name="Nagaraj S."/>
            <person name="Vavikolanu K."/>
            <person name="Aluvathingal J."/>
            <person name="Nadendla S."/>
            <person name="Sichtig H."/>
        </authorList>
    </citation>
    <scope>NUCLEOTIDE SEQUENCE [LARGE SCALE GENOMIC DNA]</scope>
    <source>
        <strain evidence="1 2">FDAARGOS_148</strain>
    </source>
</reference>